<protein>
    <submittedName>
        <fullName evidence="2">Uncharacterized protein</fullName>
    </submittedName>
</protein>
<reference evidence="2" key="1">
    <citation type="submission" date="2018-03" db="EMBL/GenBank/DDBJ databases">
        <authorList>
            <person name="Guldener U."/>
        </authorList>
    </citation>
    <scope>NUCLEOTIDE SEQUENCE</scope>
</reference>
<dbReference type="AlphaFoldDB" id="A0AAE8MPT4"/>
<feature type="compositionally biased region" description="Polar residues" evidence="1">
    <location>
        <begin position="112"/>
        <end position="127"/>
    </location>
</feature>
<evidence type="ECO:0000313" key="2">
    <source>
        <dbReference type="EMBL" id="SPN97308.1"/>
    </source>
</evidence>
<gene>
    <name evidence="2" type="ORF">DNG_00822</name>
</gene>
<proteinExistence type="predicted"/>
<keyword evidence="3" id="KW-1185">Reference proteome</keyword>
<name>A0AAE8MPT4_9PEZI</name>
<dbReference type="EMBL" id="ONZQ02000001">
    <property type="protein sequence ID" value="SPN97308.1"/>
    <property type="molecule type" value="Genomic_DNA"/>
</dbReference>
<accession>A0AAE8MPT4</accession>
<evidence type="ECO:0000256" key="1">
    <source>
        <dbReference type="SAM" id="MobiDB-lite"/>
    </source>
</evidence>
<comment type="caution">
    <text evidence="2">The sequence shown here is derived from an EMBL/GenBank/DDBJ whole genome shotgun (WGS) entry which is preliminary data.</text>
</comment>
<organism evidence="2 3">
    <name type="scientific">Cephalotrichum gorgonifer</name>
    <dbReference type="NCBI Taxonomy" id="2041049"/>
    <lineage>
        <taxon>Eukaryota</taxon>
        <taxon>Fungi</taxon>
        <taxon>Dikarya</taxon>
        <taxon>Ascomycota</taxon>
        <taxon>Pezizomycotina</taxon>
        <taxon>Sordariomycetes</taxon>
        <taxon>Hypocreomycetidae</taxon>
        <taxon>Microascales</taxon>
        <taxon>Microascaceae</taxon>
        <taxon>Cephalotrichum</taxon>
    </lineage>
</organism>
<sequence length="255" mass="27924">MAARSASPSLGTFFAPRTVFVRASPVPLTFSERRAVLHALKKHCRIDFFKKIKNNPSSFLSLAESEEAARTLIAKSPLKYQLAIDAADPDARSTPLDGNLDSKTPRTGGDLPTTSSRDAASAKQPSGATKQFVIHIFPQRGGKTLAEMVQSSRLFGPWPAAPDMTSFATRHLRRSIPGDDGAALRDGLADWETGDQLVEDGDVFVDLDRAGTGARNDAKRYVEKRKQRRESRLAWSGLFKDTQRDTQRGDPLSPS</sequence>
<dbReference type="Proteomes" id="UP001187682">
    <property type="component" value="Unassembled WGS sequence"/>
</dbReference>
<feature type="region of interest" description="Disordered" evidence="1">
    <location>
        <begin position="90"/>
        <end position="127"/>
    </location>
</feature>
<feature type="region of interest" description="Disordered" evidence="1">
    <location>
        <begin position="213"/>
        <end position="255"/>
    </location>
</feature>
<evidence type="ECO:0000313" key="3">
    <source>
        <dbReference type="Proteomes" id="UP001187682"/>
    </source>
</evidence>